<protein>
    <submittedName>
        <fullName evidence="2">Hypothetical membrane protein</fullName>
    </submittedName>
</protein>
<proteinExistence type="predicted"/>
<dbReference type="Proteomes" id="UP000009071">
    <property type="component" value="Chromosome"/>
</dbReference>
<feature type="transmembrane region" description="Helical" evidence="1">
    <location>
        <begin position="148"/>
        <end position="170"/>
    </location>
</feature>
<feature type="transmembrane region" description="Helical" evidence="1">
    <location>
        <begin position="81"/>
        <end position="103"/>
    </location>
</feature>
<dbReference type="EMBL" id="AP010904">
    <property type="protein sequence ID" value="BAH75118.1"/>
    <property type="molecule type" value="Genomic_DNA"/>
</dbReference>
<keyword evidence="1" id="KW-1133">Transmembrane helix</keyword>
<sequence length="344" mass="36258">MPMDTASADERHKQAVRQTIQENAKLCVAFMVMNMLAATIASYGLFANSPAVIIGAMIIAMLLGPITGVSLALVDSDMKALFRGVGTLLVGAAGVIATAYTIGSIHIDVPITAEILGRTHPNFADLMIALAGGAAGAYASVSPRLSVAFVGVAIATALVPPLCAASILLARGQHQLAFGAFLLTFTNIVAIQFASSVVLFVTGFRKVSEAKGLSFLQFLKFNFVSIAILAVLAVVLTDSMREVLSKKIYEANVRSVLEQECAASDGCYLADIRFGQGGKQENVIAAVIRGPQPPTPERVAAIEKKLPAHPKGLTVELRARYVPTTTISRDGVLFEDSQEDDGKP</sequence>
<evidence type="ECO:0000313" key="3">
    <source>
        <dbReference type="Proteomes" id="UP000009071"/>
    </source>
</evidence>
<dbReference type="STRING" id="573370.DMR_16270"/>
<dbReference type="PANTHER" id="PTHR20992">
    <property type="entry name" value="AT15442P-RELATED"/>
    <property type="match status" value="1"/>
</dbReference>
<feature type="transmembrane region" description="Helical" evidence="1">
    <location>
        <begin position="26"/>
        <end position="46"/>
    </location>
</feature>
<feature type="transmembrane region" description="Helical" evidence="1">
    <location>
        <begin position="123"/>
        <end position="141"/>
    </location>
</feature>
<dbReference type="PANTHER" id="PTHR20992:SF9">
    <property type="entry name" value="AT15442P-RELATED"/>
    <property type="match status" value="1"/>
</dbReference>
<organism evidence="2 3">
    <name type="scientific">Solidesulfovibrio magneticus (strain ATCC 700980 / DSM 13731 / RS-1)</name>
    <name type="common">Desulfovibrio magneticus</name>
    <dbReference type="NCBI Taxonomy" id="573370"/>
    <lineage>
        <taxon>Bacteria</taxon>
        <taxon>Pseudomonadati</taxon>
        <taxon>Thermodesulfobacteriota</taxon>
        <taxon>Desulfovibrionia</taxon>
        <taxon>Desulfovibrionales</taxon>
        <taxon>Desulfovibrionaceae</taxon>
        <taxon>Solidesulfovibrio</taxon>
    </lineage>
</organism>
<dbReference type="KEGG" id="dma:DMR_16270"/>
<feature type="transmembrane region" description="Helical" evidence="1">
    <location>
        <begin position="213"/>
        <end position="236"/>
    </location>
</feature>
<gene>
    <name evidence="2" type="ordered locus">DMR_16270</name>
</gene>
<evidence type="ECO:0000256" key="1">
    <source>
        <dbReference type="SAM" id="Phobius"/>
    </source>
</evidence>
<dbReference type="InterPro" id="IPR005240">
    <property type="entry name" value="DUF389"/>
</dbReference>
<feature type="transmembrane region" description="Helical" evidence="1">
    <location>
        <begin position="176"/>
        <end position="201"/>
    </location>
</feature>
<accession>C4XPD7</accession>
<dbReference type="HOGENOM" id="CLU_056545_1_0_7"/>
<reference evidence="2 3" key="1">
    <citation type="journal article" date="2009" name="Genome Res.">
        <title>Whole genome sequence of Desulfovibrio magneticus strain RS-1 revealed common gene clusters in magnetotactic bacteria.</title>
        <authorList>
            <person name="Nakazawa H."/>
            <person name="Arakaki A."/>
            <person name="Narita-Yamada S."/>
            <person name="Yashiro I."/>
            <person name="Jinno K."/>
            <person name="Aoki N."/>
            <person name="Tsuruyama A."/>
            <person name="Okamura Y."/>
            <person name="Tanikawa S."/>
            <person name="Fujita N."/>
            <person name="Takeyama H."/>
            <person name="Matsunaga T."/>
        </authorList>
    </citation>
    <scope>NUCLEOTIDE SEQUENCE [LARGE SCALE GENOMIC DNA]</scope>
    <source>
        <strain evidence="3">ATCC 700980 / DSM 13731 / RS-1</strain>
    </source>
</reference>
<keyword evidence="3" id="KW-1185">Reference proteome</keyword>
<keyword evidence="1" id="KW-0812">Transmembrane</keyword>
<name>C4XPD7_SOLM1</name>
<keyword evidence="1" id="KW-0472">Membrane</keyword>
<feature type="transmembrane region" description="Helical" evidence="1">
    <location>
        <begin position="52"/>
        <end position="74"/>
    </location>
</feature>
<dbReference type="AlphaFoldDB" id="C4XPD7"/>
<dbReference type="eggNOG" id="COG1808">
    <property type="taxonomic scope" value="Bacteria"/>
</dbReference>
<dbReference type="Pfam" id="PF04087">
    <property type="entry name" value="DUF389"/>
    <property type="match status" value="1"/>
</dbReference>
<evidence type="ECO:0000313" key="2">
    <source>
        <dbReference type="EMBL" id="BAH75118.1"/>
    </source>
</evidence>